<sequence length="102" mass="11533">MQVVHHSRVAWDTARLIVGATDDEDLFGWLSHEIGDLLGPTIEDALRDTRDQVRRGGRDRALVESGLWRVRLEDTLRDRPALAEELRSLTTIGSGLLRARHP</sequence>
<evidence type="ECO:0000313" key="1">
    <source>
        <dbReference type="EMBL" id="PWU43991.1"/>
    </source>
</evidence>
<name>A0A317JT84_9ACTN</name>
<reference evidence="2" key="1">
    <citation type="submission" date="2018-05" db="EMBL/GenBank/DDBJ databases">
        <title>Micromonospora globispora sp. nov. and Micromonospora rugosa sp. nov., isolated from marine sediment.</title>
        <authorList>
            <person name="Carro L."/>
            <person name="Aysel V."/>
            <person name="Cetin D."/>
            <person name="Igual J.M."/>
            <person name="Klenk H.-P."/>
            <person name="Trujillo M.E."/>
            <person name="Sahin N."/>
        </authorList>
    </citation>
    <scope>NUCLEOTIDE SEQUENCE [LARGE SCALE GENOMIC DNA]</scope>
    <source>
        <strain evidence="2">S2904</strain>
    </source>
</reference>
<organism evidence="1 2">
    <name type="scientific">Micromonospora globispora</name>
    <dbReference type="NCBI Taxonomy" id="1450148"/>
    <lineage>
        <taxon>Bacteria</taxon>
        <taxon>Bacillati</taxon>
        <taxon>Actinomycetota</taxon>
        <taxon>Actinomycetes</taxon>
        <taxon>Micromonosporales</taxon>
        <taxon>Micromonosporaceae</taxon>
        <taxon>Micromonospora</taxon>
    </lineage>
</organism>
<accession>A0A317JT84</accession>
<dbReference type="AlphaFoldDB" id="A0A317JT84"/>
<proteinExistence type="predicted"/>
<keyword evidence="2" id="KW-1185">Reference proteome</keyword>
<comment type="caution">
    <text evidence="1">The sequence shown here is derived from an EMBL/GenBank/DDBJ whole genome shotgun (WGS) entry which is preliminary data.</text>
</comment>
<dbReference type="OrthoDB" id="3539899at2"/>
<gene>
    <name evidence="1" type="ORF">DLJ46_28375</name>
</gene>
<protein>
    <submittedName>
        <fullName evidence="1">Uncharacterized protein</fullName>
    </submittedName>
</protein>
<dbReference type="RefSeq" id="WP_109947606.1">
    <property type="nucleotide sequence ID" value="NZ_QGGF01000508.1"/>
</dbReference>
<evidence type="ECO:0000313" key="2">
    <source>
        <dbReference type="Proteomes" id="UP000245683"/>
    </source>
</evidence>
<dbReference type="EMBL" id="QGSV01000369">
    <property type="protein sequence ID" value="PWU43991.1"/>
    <property type="molecule type" value="Genomic_DNA"/>
</dbReference>
<dbReference type="Proteomes" id="UP000245683">
    <property type="component" value="Unassembled WGS sequence"/>
</dbReference>